<accession>A0A1B1RY17</accession>
<dbReference type="Gene3D" id="1.10.510.10">
    <property type="entry name" value="Transferase(Phosphotransferase) domain 1"/>
    <property type="match status" value="1"/>
</dbReference>
<dbReference type="PANTHER" id="PTHR24347">
    <property type="entry name" value="SERINE/THREONINE-PROTEIN KINASE"/>
    <property type="match status" value="1"/>
</dbReference>
<dbReference type="InterPro" id="IPR017441">
    <property type="entry name" value="Protein_kinase_ATP_BS"/>
</dbReference>
<dbReference type="PROSITE" id="PS00107">
    <property type="entry name" value="PROTEIN_KINASE_ATP"/>
    <property type="match status" value="1"/>
</dbReference>
<feature type="domain" description="Protein kinase" evidence="2">
    <location>
        <begin position="49"/>
        <end position="361"/>
    </location>
</feature>
<dbReference type="GO" id="GO:0005524">
    <property type="term" value="F:ATP binding"/>
    <property type="evidence" value="ECO:0007669"/>
    <property type="project" value="UniProtKB-UniRule"/>
</dbReference>
<keyword evidence="1" id="KW-0547">Nucleotide-binding</keyword>
<evidence type="ECO:0000259" key="2">
    <source>
        <dbReference type="PROSITE" id="PS50011"/>
    </source>
</evidence>
<protein>
    <recommendedName>
        <fullName evidence="2">Protein kinase domain-containing protein</fullName>
    </recommendedName>
</protein>
<dbReference type="Proteomes" id="UP000053354">
    <property type="component" value="Chromosome"/>
</dbReference>
<reference evidence="3" key="1">
    <citation type="submission" date="2016-10" db="EMBL/GenBank/DDBJ databases">
        <authorList>
            <person name="See-Too W.S."/>
        </authorList>
    </citation>
    <scope>NUCLEOTIDE SEQUENCE</scope>
    <source>
        <strain evidence="3">L10.15</strain>
    </source>
</reference>
<dbReference type="SUPFAM" id="SSF56112">
    <property type="entry name" value="Protein kinase-like (PK-like)"/>
    <property type="match status" value="1"/>
</dbReference>
<dbReference type="EMBL" id="CP016540">
    <property type="protein sequence ID" value="ANU25816.1"/>
    <property type="molecule type" value="Genomic_DNA"/>
</dbReference>
<keyword evidence="4" id="KW-1185">Reference proteome</keyword>
<dbReference type="KEGG" id="pll:I858_001835"/>
<name>A0A1B1RY17_9BACL</name>
<dbReference type="InterPro" id="IPR011009">
    <property type="entry name" value="Kinase-like_dom_sf"/>
</dbReference>
<feature type="binding site" evidence="1">
    <location>
        <position position="78"/>
    </location>
    <ligand>
        <name>ATP</name>
        <dbReference type="ChEBI" id="CHEBI:30616"/>
    </ligand>
</feature>
<sequence length="469" mass="55533">MAKERMDYYFENNKLKLVPLDLKQQFIREEWIRNNEDKNKWQELTIPDITFIEFVGNGANGIVLKAREDITDRLCAVKIWLPNVKSRHYNIYFEKYQEEIKKIAHLNNPSIIAIYKAGISKKGYCYSIMEWVEGVTLKKHLAANKSIAANIRFKILNDVLQTVNECHRINVLHGDLHSENILLKEMDNQKGNYEVKILDFGTSLLNRSTSEKYNKQRESALLLETVLKLLPEENKYGLLNFKYYSSLNPRRHSIRNLDDVRCVEPIIVSSTLKNIVKIYELVGANYFNDAVLNDMLDFLLASTYLDVQSISEFISLKGRKMEKKLLMTILTTKIYDYLFETKQHDLELRSFELTLSYYELLKKNVNLTILKNNDIFKDFNIIDFNFEEILELKSLEDVLKFIKLANKSLEENEYIRFLNQLFTTLGEKFEKEYSSHNGLKRDLDLVFKLNELRLKRNYLIEEIIKWEYR</sequence>
<organism evidence="3 4">
    <name type="scientific">Planococcus versutus</name>
    <dbReference type="NCBI Taxonomy" id="1302659"/>
    <lineage>
        <taxon>Bacteria</taxon>
        <taxon>Bacillati</taxon>
        <taxon>Bacillota</taxon>
        <taxon>Bacilli</taxon>
        <taxon>Bacillales</taxon>
        <taxon>Caryophanaceae</taxon>
        <taxon>Planococcus</taxon>
    </lineage>
</organism>
<evidence type="ECO:0000313" key="3">
    <source>
        <dbReference type="EMBL" id="ANU25816.1"/>
    </source>
</evidence>
<dbReference type="PROSITE" id="PS50011">
    <property type="entry name" value="PROTEIN_KINASE_DOM"/>
    <property type="match status" value="1"/>
</dbReference>
<gene>
    <name evidence="3" type="ORF">I858_001835</name>
</gene>
<dbReference type="Pfam" id="PF00069">
    <property type="entry name" value="Pkinase"/>
    <property type="match status" value="1"/>
</dbReference>
<dbReference type="OrthoDB" id="583109at2"/>
<dbReference type="InterPro" id="IPR000719">
    <property type="entry name" value="Prot_kinase_dom"/>
</dbReference>
<dbReference type="STRING" id="1302659.I858_001835"/>
<dbReference type="AlphaFoldDB" id="A0A1B1RY17"/>
<keyword evidence="1" id="KW-0067">ATP-binding</keyword>
<dbReference type="RefSeq" id="WP_065524380.1">
    <property type="nucleotide sequence ID" value="NZ_CP016540.2"/>
</dbReference>
<dbReference type="GO" id="GO:0004672">
    <property type="term" value="F:protein kinase activity"/>
    <property type="evidence" value="ECO:0007669"/>
    <property type="project" value="InterPro"/>
</dbReference>
<proteinExistence type="predicted"/>
<evidence type="ECO:0000313" key="4">
    <source>
        <dbReference type="Proteomes" id="UP000053354"/>
    </source>
</evidence>
<evidence type="ECO:0000256" key="1">
    <source>
        <dbReference type="PROSITE-ProRule" id="PRU10141"/>
    </source>
</evidence>